<dbReference type="PROSITE" id="PS51832">
    <property type="entry name" value="HD_GYP"/>
    <property type="match status" value="1"/>
</dbReference>
<keyword evidence="3" id="KW-1185">Reference proteome</keyword>
<dbReference type="GO" id="GO:0008081">
    <property type="term" value="F:phosphoric diester hydrolase activity"/>
    <property type="evidence" value="ECO:0007669"/>
    <property type="project" value="UniProtKB-ARBA"/>
</dbReference>
<dbReference type="InterPro" id="IPR006675">
    <property type="entry name" value="HDIG_dom"/>
</dbReference>
<accession>A0A916MYT2</accession>
<protein>
    <submittedName>
        <fullName evidence="2">HD-GYP domain-containing protein</fullName>
    </submittedName>
</protein>
<feature type="domain" description="HD-GYP" evidence="1">
    <location>
        <begin position="184"/>
        <end position="380"/>
    </location>
</feature>
<proteinExistence type="predicted"/>
<gene>
    <name evidence="2" type="ORF">GTOL_10066</name>
</gene>
<dbReference type="Proteomes" id="UP000742786">
    <property type="component" value="Unassembled WGS sequence"/>
</dbReference>
<dbReference type="Pfam" id="PF11871">
    <property type="entry name" value="DUF3391"/>
    <property type="match status" value="1"/>
</dbReference>
<dbReference type="InterPro" id="IPR021812">
    <property type="entry name" value="DUF3391"/>
</dbReference>
<dbReference type="InterPro" id="IPR037522">
    <property type="entry name" value="HD_GYP_dom"/>
</dbReference>
<evidence type="ECO:0000259" key="1">
    <source>
        <dbReference type="PROSITE" id="PS51832"/>
    </source>
</evidence>
<dbReference type="Gene3D" id="1.10.3210.10">
    <property type="entry name" value="Hypothetical protein af1432"/>
    <property type="match status" value="1"/>
</dbReference>
<dbReference type="InterPro" id="IPR003607">
    <property type="entry name" value="HD/PDEase_dom"/>
</dbReference>
<organism evidence="2 3">
    <name type="scientific">Georgfuchsia toluolica</name>
    <dbReference type="NCBI Taxonomy" id="424218"/>
    <lineage>
        <taxon>Bacteria</taxon>
        <taxon>Pseudomonadati</taxon>
        <taxon>Pseudomonadota</taxon>
        <taxon>Betaproteobacteria</taxon>
        <taxon>Nitrosomonadales</taxon>
        <taxon>Sterolibacteriaceae</taxon>
        <taxon>Georgfuchsia</taxon>
    </lineage>
</organism>
<comment type="caution">
    <text evidence="2">The sequence shown here is derived from an EMBL/GenBank/DDBJ whole genome shotgun (WGS) entry which is preliminary data.</text>
</comment>
<name>A0A916MYT2_9PROT</name>
<dbReference type="Pfam" id="PF13487">
    <property type="entry name" value="HD_5"/>
    <property type="match status" value="1"/>
</dbReference>
<dbReference type="PANTHER" id="PTHR43155">
    <property type="entry name" value="CYCLIC DI-GMP PHOSPHODIESTERASE PA4108-RELATED"/>
    <property type="match status" value="1"/>
</dbReference>
<dbReference type="CDD" id="cd00077">
    <property type="entry name" value="HDc"/>
    <property type="match status" value="1"/>
</dbReference>
<dbReference type="NCBIfam" id="TIGR00277">
    <property type="entry name" value="HDIG"/>
    <property type="match status" value="1"/>
</dbReference>
<dbReference type="PANTHER" id="PTHR43155:SF2">
    <property type="entry name" value="CYCLIC DI-GMP PHOSPHODIESTERASE PA4108"/>
    <property type="match status" value="1"/>
</dbReference>
<sequence length="453" mass="50368">MSSALKNHQHPRLSCNQEFTGWRSLDRGSFAAGVKFLQATTVKVTMLKRISVKHLRTGMFLHGFCGAWMEHPFWRSAFLLKNPKDIGLIVDFGIQEVWIDTARGLDVPADQAREEAKNKIEKALVSAAAPARQIGPVPIAEEMKRAAKIISKSKEAVVSMFLEARMGKALDAGKALPLIEEISDSVLRNPGALISLARIKNKDEYTYMHSVAVCALMVALARQLGLSKIETMDAGLAGLLHDVGKMMIPDKVLNKPDKLTEEEFTLIKSHPEEGHRLLLEGRNISAVALDVCLHHHEKVEGNGYPRRLKNEQISLFAKMSAVCDVYDAITSDRPYRKGWDPGEALRIMAEWSAGHFDEVVFRAFAKSTGIYPIGSLVRLHSGRLGIVVDQTEKSLLTPKVRVFFSTKSNLHLPPEIVDLSIFGAHDKIVSAENPAKWKFTGYDRMLGSVNLWD</sequence>
<dbReference type="EMBL" id="CAJQUM010000001">
    <property type="protein sequence ID" value="CAG4882184.1"/>
    <property type="molecule type" value="Genomic_DNA"/>
</dbReference>
<evidence type="ECO:0000313" key="3">
    <source>
        <dbReference type="Proteomes" id="UP000742786"/>
    </source>
</evidence>
<evidence type="ECO:0000313" key="2">
    <source>
        <dbReference type="EMBL" id="CAG4882184.1"/>
    </source>
</evidence>
<dbReference type="SUPFAM" id="SSF109604">
    <property type="entry name" value="HD-domain/PDEase-like"/>
    <property type="match status" value="1"/>
</dbReference>
<dbReference type="AlphaFoldDB" id="A0A916MYT2"/>
<dbReference type="SMART" id="SM00471">
    <property type="entry name" value="HDc"/>
    <property type="match status" value="1"/>
</dbReference>
<reference evidence="2" key="1">
    <citation type="submission" date="2021-04" db="EMBL/GenBank/DDBJ databases">
        <authorList>
            <person name="Hornung B."/>
        </authorList>
    </citation>
    <scope>NUCLEOTIDE SEQUENCE</scope>
    <source>
        <strain evidence="2">G5G6</strain>
    </source>
</reference>